<dbReference type="EMBL" id="FRCS01000002">
    <property type="protein sequence ID" value="SHM92325.1"/>
    <property type="molecule type" value="Genomic_DNA"/>
</dbReference>
<keyword evidence="2" id="KW-0812">Transmembrane</keyword>
<dbReference type="STRING" id="134849.SAMN05443668_102193"/>
<reference evidence="3 4" key="1">
    <citation type="submission" date="2016-11" db="EMBL/GenBank/DDBJ databases">
        <authorList>
            <person name="Jaros S."/>
            <person name="Januszkiewicz K."/>
            <person name="Wedrychowicz H."/>
        </authorList>
    </citation>
    <scope>NUCLEOTIDE SEQUENCE [LARGE SCALE GENOMIC DNA]</scope>
    <source>
        <strain evidence="3 4">DSM 46144</strain>
    </source>
</reference>
<feature type="transmembrane region" description="Helical" evidence="2">
    <location>
        <begin position="323"/>
        <end position="345"/>
    </location>
</feature>
<evidence type="ECO:0000313" key="4">
    <source>
        <dbReference type="Proteomes" id="UP000184440"/>
    </source>
</evidence>
<keyword evidence="4" id="KW-1185">Reference proteome</keyword>
<name>A0A1M7MMU7_9ACTN</name>
<keyword evidence="2" id="KW-0472">Membrane</keyword>
<gene>
    <name evidence="3" type="ORF">SAMN05443668_102193</name>
</gene>
<protein>
    <submittedName>
        <fullName evidence="3">Uncharacterized protein</fullName>
    </submittedName>
</protein>
<feature type="transmembrane region" description="Helical" evidence="2">
    <location>
        <begin position="21"/>
        <end position="39"/>
    </location>
</feature>
<organism evidence="3 4">
    <name type="scientific">Cryptosporangium aurantiacum</name>
    <dbReference type="NCBI Taxonomy" id="134849"/>
    <lineage>
        <taxon>Bacteria</taxon>
        <taxon>Bacillati</taxon>
        <taxon>Actinomycetota</taxon>
        <taxon>Actinomycetes</taxon>
        <taxon>Cryptosporangiales</taxon>
        <taxon>Cryptosporangiaceae</taxon>
        <taxon>Cryptosporangium</taxon>
    </lineage>
</organism>
<feature type="region of interest" description="Disordered" evidence="1">
    <location>
        <begin position="351"/>
        <end position="401"/>
    </location>
</feature>
<dbReference type="Proteomes" id="UP000184440">
    <property type="component" value="Unassembled WGS sequence"/>
</dbReference>
<evidence type="ECO:0000313" key="3">
    <source>
        <dbReference type="EMBL" id="SHM92325.1"/>
    </source>
</evidence>
<dbReference type="AlphaFoldDB" id="A0A1M7MMU7"/>
<keyword evidence="2" id="KW-1133">Transmembrane helix</keyword>
<accession>A0A1M7MMU7</accession>
<sequence length="401" mass="42185">MTSPGSGSRLRSAPLRAFAPLALQIITVIAVIALFALVWGPRSDDSDLHGRERDGVEYVSALNKLLPALVSAQSNAVLGKPATKDTFSEAVAAVGAADEKFGSDFGTTNRWSGLRARIETLPEQGGEGLSAFKSYGEATDLLLALYQRVGQASGLRSDSDAVITYLQDAALEEVPAMVVWAGRYQDQTVLAADLPAPDRDAPIGNYNAQVEELNTALTDLAVSRQVVSESGTDVASDMAAAVDASDSGTFSTQLLQSLDAFQRGVEAMAPPGQTSLGALPSEKSVTAQRAAAQSAATDLNPLLLDELGSQVEDRQSSADTTRFLAAALVVIAVVVTVLSILFVLISGRRSRSEMTDTPPYDPGNLDYSAYPAAPDPMGADPYLNNLDAGRDARRERAGVPR</sequence>
<evidence type="ECO:0000256" key="2">
    <source>
        <dbReference type="SAM" id="Phobius"/>
    </source>
</evidence>
<proteinExistence type="predicted"/>
<feature type="compositionally biased region" description="Basic and acidic residues" evidence="1">
    <location>
        <begin position="388"/>
        <end position="401"/>
    </location>
</feature>
<evidence type="ECO:0000256" key="1">
    <source>
        <dbReference type="SAM" id="MobiDB-lite"/>
    </source>
</evidence>